<comment type="similarity">
    <text evidence="1">Belongs to the NDRG family.</text>
</comment>
<comment type="caution">
    <text evidence="2">The sequence shown here is derived from an EMBL/GenBank/DDBJ whole genome shotgun (WGS) entry which is preliminary data.</text>
</comment>
<evidence type="ECO:0000313" key="2">
    <source>
        <dbReference type="EMBL" id="KAK4373341.1"/>
    </source>
</evidence>
<dbReference type="Gene3D" id="3.40.50.1820">
    <property type="entry name" value="alpha/beta hydrolase"/>
    <property type="match status" value="1"/>
</dbReference>
<gene>
    <name evidence="2" type="ORF">RND71_008725</name>
</gene>
<dbReference type="Pfam" id="PF03096">
    <property type="entry name" value="Ndr"/>
    <property type="match status" value="1"/>
</dbReference>
<dbReference type="InterPro" id="IPR004142">
    <property type="entry name" value="NDRG"/>
</dbReference>
<dbReference type="PANTHER" id="PTHR11034">
    <property type="entry name" value="N-MYC DOWNSTREAM REGULATED"/>
    <property type="match status" value="1"/>
</dbReference>
<dbReference type="EMBL" id="JAVYJV010000004">
    <property type="protein sequence ID" value="KAK4373341.1"/>
    <property type="molecule type" value="Genomic_DNA"/>
</dbReference>
<evidence type="ECO:0000256" key="1">
    <source>
        <dbReference type="ARBA" id="ARBA00005598"/>
    </source>
</evidence>
<organism evidence="2 3">
    <name type="scientific">Anisodus tanguticus</name>
    <dbReference type="NCBI Taxonomy" id="243964"/>
    <lineage>
        <taxon>Eukaryota</taxon>
        <taxon>Viridiplantae</taxon>
        <taxon>Streptophyta</taxon>
        <taxon>Embryophyta</taxon>
        <taxon>Tracheophyta</taxon>
        <taxon>Spermatophyta</taxon>
        <taxon>Magnoliopsida</taxon>
        <taxon>eudicotyledons</taxon>
        <taxon>Gunneridae</taxon>
        <taxon>Pentapetalae</taxon>
        <taxon>asterids</taxon>
        <taxon>lamiids</taxon>
        <taxon>Solanales</taxon>
        <taxon>Solanaceae</taxon>
        <taxon>Solanoideae</taxon>
        <taxon>Hyoscyameae</taxon>
        <taxon>Anisodus</taxon>
    </lineage>
</organism>
<dbReference type="AlphaFoldDB" id="A0AAE1SRF5"/>
<reference evidence="2" key="1">
    <citation type="submission" date="2023-12" db="EMBL/GenBank/DDBJ databases">
        <title>Genome assembly of Anisodus tanguticus.</title>
        <authorList>
            <person name="Wang Y.-J."/>
        </authorList>
    </citation>
    <scope>NUCLEOTIDE SEQUENCE</scope>
    <source>
        <strain evidence="2">KB-2021</strain>
        <tissue evidence="2">Leaf</tissue>
    </source>
</reference>
<protein>
    <submittedName>
        <fullName evidence="2">Uncharacterized protein</fullName>
    </submittedName>
</protein>
<dbReference type="Proteomes" id="UP001291623">
    <property type="component" value="Unassembled WGS sequence"/>
</dbReference>
<name>A0AAE1SRF5_9SOLA</name>
<keyword evidence="3" id="KW-1185">Reference proteome</keyword>
<evidence type="ECO:0000313" key="3">
    <source>
        <dbReference type="Proteomes" id="UP001291623"/>
    </source>
</evidence>
<proteinExistence type="inferred from homology"/>
<accession>A0AAE1SRF5</accession>
<dbReference type="InterPro" id="IPR029058">
    <property type="entry name" value="AB_hydrolase_fold"/>
</dbReference>
<sequence>MVHYFQNSISIFSYTTVTPRVDVDPKLSNFVISREPVVDGSAGKKSHLERDAFVPDLASSIVRSSFLPNNVPGRVDRELPNSGFSRKEIDRAIVRVDILLGKKLLCGFEDVMANNGLLLNTNFQGFKNLPEELMDGEHAKCEESSEQFRINSQTIQAHILSYRNVKKLQSNGHLYCCLFVVDLYLRAYDVLLSNMPSAHMSCFQGLFFCPEAASLLLHNFCIYHISPLGHELGASAICPEDFVPSMDDSADQIVEAAVSYVYGSHDLCLYTHLIREHLLGVNGFIIRLNKEVRGTSEVPESDIAQACRRVSAGKESSGDKLSSTALRNLEAEKLKDNQSCLFCFSYFKLLIFGFMRGTSSARQCEVIAENNNFFKIVHQDLVKL</sequence>